<keyword evidence="6 9" id="KW-1133">Transmembrane helix</keyword>
<evidence type="ECO:0000256" key="4">
    <source>
        <dbReference type="ARBA" id="ARBA00022679"/>
    </source>
</evidence>
<feature type="transmembrane region" description="Helical" evidence="9">
    <location>
        <begin position="266"/>
        <end position="291"/>
    </location>
</feature>
<keyword evidence="2" id="KW-1003">Cell membrane</keyword>
<evidence type="ECO:0000313" key="14">
    <source>
        <dbReference type="Proteomes" id="UP000310760"/>
    </source>
</evidence>
<evidence type="ECO:0000259" key="10">
    <source>
        <dbReference type="Pfam" id="PF00535"/>
    </source>
</evidence>
<evidence type="ECO:0000256" key="1">
    <source>
        <dbReference type="ARBA" id="ARBA00004651"/>
    </source>
</evidence>
<dbReference type="CDD" id="cd04187">
    <property type="entry name" value="DPM1_like_bac"/>
    <property type="match status" value="1"/>
</dbReference>
<evidence type="ECO:0000256" key="6">
    <source>
        <dbReference type="ARBA" id="ARBA00022989"/>
    </source>
</evidence>
<dbReference type="InterPro" id="IPR050256">
    <property type="entry name" value="Glycosyltransferase_2"/>
</dbReference>
<evidence type="ECO:0000256" key="9">
    <source>
        <dbReference type="SAM" id="Phobius"/>
    </source>
</evidence>
<dbReference type="GO" id="GO:0005886">
    <property type="term" value="C:plasma membrane"/>
    <property type="evidence" value="ECO:0007669"/>
    <property type="project" value="UniProtKB-SubCell"/>
</dbReference>
<feature type="transmembrane region" description="Helical" evidence="9">
    <location>
        <begin position="233"/>
        <end position="254"/>
    </location>
</feature>
<evidence type="ECO:0000313" key="13">
    <source>
        <dbReference type="Proteomes" id="UP000014200"/>
    </source>
</evidence>
<dbReference type="HOGENOM" id="CLU_033536_0_1_10"/>
<evidence type="ECO:0000256" key="8">
    <source>
        <dbReference type="ARBA" id="ARBA00038152"/>
    </source>
</evidence>
<reference evidence="11 13" key="1">
    <citation type="submission" date="2013-04" db="EMBL/GenBank/DDBJ databases">
        <title>The Genome Sequence of Bacteroides massiliensis dnLKV3.</title>
        <authorList>
            <consortium name="The Broad Institute Genomics Platform"/>
            <consortium name="The Broad Institute Genome Sequencing Center for Infectious Disease"/>
            <person name="Earl A."/>
            <person name="Xavier R."/>
            <person name="Kuhn K."/>
            <person name="Stappenbeck T."/>
            <person name="Walker B."/>
            <person name="Young S."/>
            <person name="Zeng Q."/>
            <person name="Gargeya S."/>
            <person name="Fitzgerald M."/>
            <person name="Haas B."/>
            <person name="Abouelleil A."/>
            <person name="Allen A.W."/>
            <person name="Alvarado L."/>
            <person name="Arachchi H.M."/>
            <person name="Berlin A.M."/>
            <person name="Chapman S.B."/>
            <person name="Gainer-Dewar J."/>
            <person name="Goldberg J."/>
            <person name="Griggs A."/>
            <person name="Gujja S."/>
            <person name="Hansen M."/>
            <person name="Howarth C."/>
            <person name="Imamovic A."/>
            <person name="Ireland A."/>
            <person name="Larimer J."/>
            <person name="McCowan C."/>
            <person name="Murphy C."/>
            <person name="Pearson M."/>
            <person name="Poon T.W."/>
            <person name="Priest M."/>
            <person name="Roberts A."/>
            <person name="Saif S."/>
            <person name="Shea T."/>
            <person name="Sisk P."/>
            <person name="Sykes S."/>
            <person name="Wortman J."/>
            <person name="Nusbaum C."/>
            <person name="Birren B."/>
        </authorList>
    </citation>
    <scope>NUCLEOTIDE SEQUENCE [LARGE SCALE GENOMIC DNA]</scope>
    <source>
        <strain evidence="11">DnLKV3</strain>
        <strain evidence="13">dnLKV3</strain>
    </source>
</reference>
<protein>
    <submittedName>
        <fullName evidence="12">Glycosyltransferase</fullName>
    </submittedName>
</protein>
<dbReference type="InterPro" id="IPR029044">
    <property type="entry name" value="Nucleotide-diphossugar_trans"/>
</dbReference>
<dbReference type="AlphaFoldDB" id="R9I4R6"/>
<evidence type="ECO:0000256" key="2">
    <source>
        <dbReference type="ARBA" id="ARBA00022475"/>
    </source>
</evidence>
<dbReference type="Proteomes" id="UP000014200">
    <property type="component" value="Unassembled WGS sequence"/>
</dbReference>
<accession>R9I4R6</accession>
<dbReference type="Proteomes" id="UP000310760">
    <property type="component" value="Unassembled WGS sequence"/>
</dbReference>
<comment type="caution">
    <text evidence="11">The sequence shown here is derived from an EMBL/GenBank/DDBJ whole genome shotgun (WGS) entry which is preliminary data.</text>
</comment>
<reference evidence="12 14" key="2">
    <citation type="submission" date="2019-04" db="EMBL/GenBank/DDBJ databases">
        <title>Microbes associate with the intestines of laboratory mice.</title>
        <authorList>
            <person name="Navarre W."/>
            <person name="Wong E."/>
            <person name="Huang K."/>
            <person name="Tropini C."/>
            <person name="Ng K."/>
            <person name="Yu B."/>
        </authorList>
    </citation>
    <scope>NUCLEOTIDE SEQUENCE [LARGE SCALE GENOMIC DNA]</scope>
    <source>
        <strain evidence="12 14">NM22_B1</strain>
    </source>
</reference>
<comment type="similarity">
    <text evidence="8">Belongs to the glycosyltransferase 2 family. GtrB subfamily.</text>
</comment>
<dbReference type="PATRIC" id="fig|1235788.3.peg.3011"/>
<keyword evidence="4 12" id="KW-0808">Transferase</keyword>
<dbReference type="InterPro" id="IPR001173">
    <property type="entry name" value="Glyco_trans_2-like"/>
</dbReference>
<keyword evidence="13" id="KW-1185">Reference proteome</keyword>
<evidence type="ECO:0000256" key="7">
    <source>
        <dbReference type="ARBA" id="ARBA00023136"/>
    </source>
</evidence>
<evidence type="ECO:0000313" key="12">
    <source>
        <dbReference type="EMBL" id="TGY70320.1"/>
    </source>
</evidence>
<dbReference type="PANTHER" id="PTHR48090">
    <property type="entry name" value="UNDECAPRENYL-PHOSPHATE 4-DEOXY-4-FORMAMIDO-L-ARABINOSE TRANSFERASE-RELATED"/>
    <property type="match status" value="1"/>
</dbReference>
<evidence type="ECO:0000256" key="5">
    <source>
        <dbReference type="ARBA" id="ARBA00022692"/>
    </source>
</evidence>
<name>R9I4R6_9BACT</name>
<dbReference type="OrthoDB" id="9807778at2"/>
<keyword evidence="5 9" id="KW-0812">Transmembrane</keyword>
<proteinExistence type="inferred from homology"/>
<dbReference type="EMBL" id="ASSP01000018">
    <property type="protein sequence ID" value="EOS11227.1"/>
    <property type="molecule type" value="Genomic_DNA"/>
</dbReference>
<evidence type="ECO:0000313" key="11">
    <source>
        <dbReference type="EMBL" id="EOS11227.1"/>
    </source>
</evidence>
<dbReference type="Gene3D" id="3.90.550.10">
    <property type="entry name" value="Spore Coat Polysaccharide Biosynthesis Protein SpsA, Chain A"/>
    <property type="match status" value="1"/>
</dbReference>
<dbReference type="SUPFAM" id="SSF53448">
    <property type="entry name" value="Nucleotide-diphospho-sugar transferases"/>
    <property type="match status" value="1"/>
</dbReference>
<dbReference type="Pfam" id="PF00535">
    <property type="entry name" value="Glycos_transf_2"/>
    <property type="match status" value="1"/>
</dbReference>
<organism evidence="11 13">
    <name type="scientific">Phocaeicola sartorii</name>
    <dbReference type="NCBI Taxonomy" id="671267"/>
    <lineage>
        <taxon>Bacteria</taxon>
        <taxon>Pseudomonadati</taxon>
        <taxon>Bacteroidota</taxon>
        <taxon>Bacteroidia</taxon>
        <taxon>Bacteroidales</taxon>
        <taxon>Bacteroidaceae</taxon>
        <taxon>Phocaeicola</taxon>
    </lineage>
</organism>
<comment type="subcellular location">
    <subcellularLocation>
        <location evidence="1">Cell membrane</location>
        <topology evidence="1">Multi-pass membrane protein</topology>
    </subcellularLocation>
</comment>
<evidence type="ECO:0000256" key="3">
    <source>
        <dbReference type="ARBA" id="ARBA00022676"/>
    </source>
</evidence>
<dbReference type="STRING" id="1235788.C802_02939"/>
<dbReference type="FunFam" id="3.90.550.10:FF:000079">
    <property type="entry name" value="Probable glycosyl transferase"/>
    <property type="match status" value="1"/>
</dbReference>
<gene>
    <name evidence="11" type="ORF">C802_02939</name>
    <name evidence="12" type="ORF">E5339_10365</name>
</gene>
<dbReference type="PANTHER" id="PTHR48090:SF1">
    <property type="entry name" value="PROPHAGE BACTOPRENOL GLUCOSYL TRANSFERASE HOMOLOG"/>
    <property type="match status" value="1"/>
</dbReference>
<dbReference type="RefSeq" id="WP_016277269.1">
    <property type="nucleotide sequence ID" value="NZ_CAONFL010000009.1"/>
</dbReference>
<feature type="domain" description="Glycosyltransferase 2-like" evidence="10">
    <location>
        <begin position="9"/>
        <end position="141"/>
    </location>
</feature>
<dbReference type="GO" id="GO:0016757">
    <property type="term" value="F:glycosyltransferase activity"/>
    <property type="evidence" value="ECO:0007669"/>
    <property type="project" value="UniProtKB-KW"/>
</dbReference>
<dbReference type="EMBL" id="SRYJ01000020">
    <property type="protein sequence ID" value="TGY70320.1"/>
    <property type="molecule type" value="Genomic_DNA"/>
</dbReference>
<keyword evidence="7 9" id="KW-0472">Membrane</keyword>
<keyword evidence="3" id="KW-0328">Glycosyltransferase</keyword>
<sequence length="313" mass="35693">MHRQLKDISIIIPCLNEAACIETLYKELSQVLASYSYPYELLFVDDGSTDNTLEVLSIITQADNRVHWISLSRNFGHQKALKAGIDAAKGQIVITMDADMQHPPTVIPRMLELWQEGYDIINTVRMENHKCSPFKKLTSQWFYRLMNAWSEVHIVKGGADFRLLDDKVIRVLRECREESLFLRGMTAWVGFRQIQIPYEANVRYAGETKYSLKKMFSFALCGITSFSVRPLRWAVGLAGFFALLSVAEILYAAYIACFTEQAVSGWASLAILISALGATILLMLGIIGEYLGKLFMQCKQRPEYIIKEKYMKE</sequence>